<evidence type="ECO:0000256" key="3">
    <source>
        <dbReference type="ARBA" id="ARBA00022989"/>
    </source>
</evidence>
<keyword evidence="2 5" id="KW-0812">Transmembrane</keyword>
<evidence type="ECO:0000313" key="7">
    <source>
        <dbReference type="EMBL" id="PWN54867.1"/>
    </source>
</evidence>
<comment type="subcellular location">
    <subcellularLocation>
        <location evidence="1">Membrane</location>
        <topology evidence="1">Multi-pass membrane protein</topology>
    </subcellularLocation>
</comment>
<name>A0A383XQG3_9GAMM</name>
<keyword evidence="8" id="KW-1185">Reference proteome</keyword>
<feature type="transmembrane region" description="Helical" evidence="5">
    <location>
        <begin position="46"/>
        <end position="64"/>
    </location>
</feature>
<keyword evidence="3 5" id="KW-1133">Transmembrane helix</keyword>
<dbReference type="OrthoDB" id="148351at2"/>
<evidence type="ECO:0000256" key="4">
    <source>
        <dbReference type="ARBA" id="ARBA00023136"/>
    </source>
</evidence>
<feature type="transmembrane region" description="Helical" evidence="5">
    <location>
        <begin position="244"/>
        <end position="263"/>
    </location>
</feature>
<dbReference type="AlphaFoldDB" id="A0A383XQG3"/>
<evidence type="ECO:0000256" key="5">
    <source>
        <dbReference type="SAM" id="Phobius"/>
    </source>
</evidence>
<dbReference type="PANTHER" id="PTHR22911">
    <property type="entry name" value="ACYL-MALONYL CONDENSING ENZYME-RELATED"/>
    <property type="match status" value="1"/>
</dbReference>
<dbReference type="InterPro" id="IPR037185">
    <property type="entry name" value="EmrE-like"/>
</dbReference>
<dbReference type="EMBL" id="QEQK01000017">
    <property type="protein sequence ID" value="PWN54867.1"/>
    <property type="molecule type" value="Genomic_DNA"/>
</dbReference>
<feature type="transmembrane region" description="Helical" evidence="5">
    <location>
        <begin position="269"/>
        <end position="288"/>
    </location>
</feature>
<evidence type="ECO:0000256" key="2">
    <source>
        <dbReference type="ARBA" id="ARBA00022692"/>
    </source>
</evidence>
<feature type="transmembrane region" description="Helical" evidence="5">
    <location>
        <begin position="130"/>
        <end position="147"/>
    </location>
</feature>
<feature type="transmembrane region" description="Helical" evidence="5">
    <location>
        <begin position="211"/>
        <end position="232"/>
    </location>
</feature>
<dbReference type="InterPro" id="IPR000620">
    <property type="entry name" value="EamA_dom"/>
</dbReference>
<dbReference type="GO" id="GO:0016020">
    <property type="term" value="C:membrane"/>
    <property type="evidence" value="ECO:0007669"/>
    <property type="project" value="UniProtKB-SubCell"/>
</dbReference>
<feature type="transmembrane region" description="Helical" evidence="5">
    <location>
        <begin position="20"/>
        <end position="40"/>
    </location>
</feature>
<dbReference type="Pfam" id="PF00892">
    <property type="entry name" value="EamA"/>
    <property type="match status" value="2"/>
</dbReference>
<evidence type="ECO:0000259" key="6">
    <source>
        <dbReference type="Pfam" id="PF00892"/>
    </source>
</evidence>
<dbReference type="SUPFAM" id="SSF103481">
    <property type="entry name" value="Multidrug resistance efflux transporter EmrE"/>
    <property type="match status" value="2"/>
</dbReference>
<organism evidence="7 8">
    <name type="scientific">Abyssibacter profundi</name>
    <dbReference type="NCBI Taxonomy" id="2182787"/>
    <lineage>
        <taxon>Bacteria</taxon>
        <taxon>Pseudomonadati</taxon>
        <taxon>Pseudomonadota</taxon>
        <taxon>Gammaproteobacteria</taxon>
        <taxon>Chromatiales</taxon>
        <taxon>Oceanococcaceae</taxon>
        <taxon>Abyssibacter</taxon>
    </lineage>
</organism>
<feature type="transmembrane region" description="Helical" evidence="5">
    <location>
        <begin position="153"/>
        <end position="175"/>
    </location>
</feature>
<proteinExistence type="predicted"/>
<feature type="transmembrane region" description="Helical" evidence="5">
    <location>
        <begin position="102"/>
        <end position="123"/>
    </location>
</feature>
<keyword evidence="4 5" id="KW-0472">Membrane</keyword>
<dbReference type="PANTHER" id="PTHR22911:SF6">
    <property type="entry name" value="SOLUTE CARRIER FAMILY 35 MEMBER G1"/>
    <property type="match status" value="1"/>
</dbReference>
<evidence type="ECO:0000256" key="1">
    <source>
        <dbReference type="ARBA" id="ARBA00004141"/>
    </source>
</evidence>
<feature type="domain" description="EamA" evidence="6">
    <location>
        <begin position="16"/>
        <end position="147"/>
    </location>
</feature>
<comment type="caution">
    <text evidence="7">The sequence shown here is derived from an EMBL/GenBank/DDBJ whole genome shotgun (WGS) entry which is preliminary data.</text>
</comment>
<protein>
    <submittedName>
        <fullName evidence="7">EamA/RhaT family transporter</fullName>
    </submittedName>
</protein>
<accession>A0A383XQG3</accession>
<feature type="domain" description="EamA" evidence="6">
    <location>
        <begin position="160"/>
        <end position="284"/>
    </location>
</feature>
<evidence type="ECO:0000313" key="8">
    <source>
        <dbReference type="Proteomes" id="UP000251800"/>
    </source>
</evidence>
<dbReference type="Proteomes" id="UP000251800">
    <property type="component" value="Unassembled WGS sequence"/>
</dbReference>
<feature type="transmembrane region" description="Helical" evidence="5">
    <location>
        <begin position="76"/>
        <end position="96"/>
    </location>
</feature>
<feature type="transmembrane region" description="Helical" evidence="5">
    <location>
        <begin position="187"/>
        <end position="205"/>
    </location>
</feature>
<reference evidence="7 8" key="1">
    <citation type="submission" date="2018-05" db="EMBL/GenBank/DDBJ databases">
        <title>Abyssibacter profundi OUC007T gen. nov., sp. nov, a marine bacterium isolated from seawater of the Mariana Trench.</title>
        <authorList>
            <person name="Zhou S."/>
        </authorList>
    </citation>
    <scope>NUCLEOTIDE SEQUENCE [LARGE SCALE GENOMIC DNA]</scope>
    <source>
        <strain evidence="7 8">OUC007</strain>
    </source>
</reference>
<gene>
    <name evidence="7" type="ORF">DEH80_15505</name>
</gene>
<sequence>MRGKFWSRMQTDNPRLGAAYAVAAGALFAIMGSLIKLASAQLPNEAIVFLRNLVAVAALLPIFLGRRRVTFRTNRLGLHIMRAAFGVAAMYCFFYALGRLPLADAMLLNFAMPVFIPWIAWLWLAERPRWQVHVATVLGLLGIALIVKPSGAMVSGAGLIGAMAAVFAAVAMVTVRKLSSTEPAPRIVLYFAALALLLSGVPAWFRWEGLGIHAALIMLGVGLCATAGQLCLTRAYALARAAEIGTLVYCTVPFAAALGWLFWGEAMDRGTLLGAICVIGAGALANRWRKS</sequence>